<organism evidence="8 9">
    <name type="scientific">Piromyces finnis</name>
    <dbReference type="NCBI Taxonomy" id="1754191"/>
    <lineage>
        <taxon>Eukaryota</taxon>
        <taxon>Fungi</taxon>
        <taxon>Fungi incertae sedis</taxon>
        <taxon>Chytridiomycota</taxon>
        <taxon>Chytridiomycota incertae sedis</taxon>
        <taxon>Neocallimastigomycetes</taxon>
        <taxon>Neocallimastigales</taxon>
        <taxon>Neocallimastigaceae</taxon>
        <taxon>Piromyces</taxon>
    </lineage>
</organism>
<dbReference type="SUPFAM" id="SSF53686">
    <property type="entry name" value="Tryptophan synthase beta subunit-like PLP-dependent enzymes"/>
    <property type="match status" value="1"/>
</dbReference>
<comment type="catalytic activity">
    <reaction evidence="6">
        <text>L-serine = pyruvate + NH4(+)</text>
        <dbReference type="Rhea" id="RHEA:19169"/>
        <dbReference type="ChEBI" id="CHEBI:15361"/>
        <dbReference type="ChEBI" id="CHEBI:28938"/>
        <dbReference type="ChEBI" id="CHEBI:33384"/>
        <dbReference type="EC" id="4.3.1.17"/>
    </reaction>
</comment>
<dbReference type="STRING" id="1754191.A0A1Y1VD23"/>
<evidence type="ECO:0000256" key="2">
    <source>
        <dbReference type="ARBA" id="ARBA00010869"/>
    </source>
</evidence>
<comment type="similarity">
    <text evidence="2">Belongs to the serine/threonine dehydratase family.</text>
</comment>
<comment type="caution">
    <text evidence="8">The sequence shown here is derived from an EMBL/GenBank/DDBJ whole genome shotgun (WGS) entry which is preliminary data.</text>
</comment>
<gene>
    <name evidence="8" type="ORF">BCR36DRAFT_582408</name>
</gene>
<reference evidence="8 9" key="1">
    <citation type="submission" date="2016-08" db="EMBL/GenBank/DDBJ databases">
        <title>Genomes of anaerobic fungi encode conserved fungal cellulosomes for biomass hydrolysis.</title>
        <authorList>
            <consortium name="DOE Joint Genome Institute"/>
            <person name="Haitjema C.H."/>
            <person name="Gilmore S.P."/>
            <person name="Henske J.K."/>
            <person name="Solomon K.V."/>
            <person name="De Groot R."/>
            <person name="Kuo A."/>
            <person name="Mondo S.J."/>
            <person name="Salamov A.A."/>
            <person name="Labutti K."/>
            <person name="Zhao Z."/>
            <person name="Chiniquy J."/>
            <person name="Barry K."/>
            <person name="Brewer H.M."/>
            <person name="Purvine S.O."/>
            <person name="Wright A.T."/>
            <person name="Boxma B."/>
            <person name="Van Alen T."/>
            <person name="Hackstein J.H."/>
            <person name="Baker S.E."/>
            <person name="Grigoriev I.V."/>
            <person name="O'Malley M.A."/>
        </authorList>
    </citation>
    <scope>NUCLEOTIDE SEQUENCE [LARGE SCALE GENOMIC DNA]</scope>
    <source>
        <strain evidence="9">finn</strain>
    </source>
</reference>
<dbReference type="GO" id="GO:0006567">
    <property type="term" value="P:L-threonine catabolic process"/>
    <property type="evidence" value="ECO:0007669"/>
    <property type="project" value="TreeGrafter"/>
</dbReference>
<dbReference type="PANTHER" id="PTHR48078">
    <property type="entry name" value="THREONINE DEHYDRATASE, MITOCHONDRIAL-RELATED"/>
    <property type="match status" value="1"/>
</dbReference>
<dbReference type="EC" id="4.3.1.17" evidence="3"/>
<dbReference type="GO" id="GO:0004794">
    <property type="term" value="F:threonine deaminase activity"/>
    <property type="evidence" value="ECO:0007669"/>
    <property type="project" value="TreeGrafter"/>
</dbReference>
<keyword evidence="9" id="KW-1185">Reference proteome</keyword>
<accession>A0A1Y1VD23</accession>
<dbReference type="InterPro" id="IPR050147">
    <property type="entry name" value="Ser/Thr_Dehydratase"/>
</dbReference>
<sequence>MVTGINTSTCNPRALFSELPIYTPLHYSNTLSSITGANVYLKLENLQICNSFKIRGVGYMCSKVVHEKNCQMLVSCGINAGIACAYAGKKLNTFVTVFVPINTPDFIIEKIQNEGANVYVKGKDIEECECYAKYFVEQNQYSYYIPSYNHPDIWEGNSTIIDEIKSQLGDTPDAIITVVGGGGLLCGLIQGCQKVRWENVPIIAVETHNTNGLQLSVNNKKVTDVPKGSEPLARSLNIKRICHQSFTLSNQHPVVPVTITDAMSIKACRQFADDHKMLIEPSSAAAVSICYSNIIQEILELEPTSKIVIIITGGNDISLDQLESSRHKCSSPVPIIVKSGNEIFMKLNGTI</sequence>
<protein>
    <recommendedName>
        <fullName evidence="3">L-serine ammonia-lyase</fullName>
        <ecNumber evidence="3">4.3.1.17</ecNumber>
    </recommendedName>
</protein>
<evidence type="ECO:0000313" key="9">
    <source>
        <dbReference type="Proteomes" id="UP000193719"/>
    </source>
</evidence>
<evidence type="ECO:0000313" key="8">
    <source>
        <dbReference type="EMBL" id="ORX53008.1"/>
    </source>
</evidence>
<dbReference type="GO" id="GO:0006565">
    <property type="term" value="P:L-serine catabolic process"/>
    <property type="evidence" value="ECO:0007669"/>
    <property type="project" value="TreeGrafter"/>
</dbReference>
<dbReference type="PANTHER" id="PTHR48078:SF2">
    <property type="entry name" value="CATABOLIC L-SERINE_THREONINE DEHYDRATASE"/>
    <property type="match status" value="1"/>
</dbReference>
<keyword evidence="5" id="KW-0456">Lyase</keyword>
<comment type="cofactor">
    <cofactor evidence="1">
        <name>pyridoxal 5'-phosphate</name>
        <dbReference type="ChEBI" id="CHEBI:597326"/>
    </cofactor>
</comment>
<feature type="domain" description="Tryptophan synthase beta chain-like PALP" evidence="7">
    <location>
        <begin position="22"/>
        <end position="313"/>
    </location>
</feature>
<dbReference type="InterPro" id="IPR001926">
    <property type="entry name" value="TrpB-like_PALP"/>
</dbReference>
<dbReference type="EMBL" id="MCFH01000014">
    <property type="protein sequence ID" value="ORX53008.1"/>
    <property type="molecule type" value="Genomic_DNA"/>
</dbReference>
<evidence type="ECO:0000256" key="5">
    <source>
        <dbReference type="ARBA" id="ARBA00023239"/>
    </source>
</evidence>
<evidence type="ECO:0000256" key="6">
    <source>
        <dbReference type="ARBA" id="ARBA00049406"/>
    </source>
</evidence>
<proteinExistence type="inferred from homology"/>
<dbReference type="OrthoDB" id="7773036at2759"/>
<evidence type="ECO:0000256" key="4">
    <source>
        <dbReference type="ARBA" id="ARBA00022898"/>
    </source>
</evidence>
<dbReference type="Pfam" id="PF00291">
    <property type="entry name" value="PALP"/>
    <property type="match status" value="1"/>
</dbReference>
<keyword evidence="4" id="KW-0663">Pyridoxal phosphate</keyword>
<dbReference type="Proteomes" id="UP000193719">
    <property type="component" value="Unassembled WGS sequence"/>
</dbReference>
<dbReference type="GO" id="GO:0009097">
    <property type="term" value="P:isoleucine biosynthetic process"/>
    <property type="evidence" value="ECO:0007669"/>
    <property type="project" value="TreeGrafter"/>
</dbReference>
<evidence type="ECO:0000256" key="3">
    <source>
        <dbReference type="ARBA" id="ARBA00012093"/>
    </source>
</evidence>
<reference evidence="8 9" key="2">
    <citation type="submission" date="2016-08" db="EMBL/GenBank/DDBJ databases">
        <title>Pervasive Adenine N6-methylation of Active Genes in Fungi.</title>
        <authorList>
            <consortium name="DOE Joint Genome Institute"/>
            <person name="Mondo S.J."/>
            <person name="Dannebaum R.O."/>
            <person name="Kuo R.C."/>
            <person name="Labutti K."/>
            <person name="Haridas S."/>
            <person name="Kuo A."/>
            <person name="Salamov A."/>
            <person name="Ahrendt S.R."/>
            <person name="Lipzen A."/>
            <person name="Sullivan W."/>
            <person name="Andreopoulos W.B."/>
            <person name="Clum A."/>
            <person name="Lindquist E."/>
            <person name="Daum C."/>
            <person name="Ramamoorthy G.K."/>
            <person name="Gryganskyi A."/>
            <person name="Culley D."/>
            <person name="Magnuson J.K."/>
            <person name="James T.Y."/>
            <person name="O'Malley M.A."/>
            <person name="Stajich J.E."/>
            <person name="Spatafora J.W."/>
            <person name="Visel A."/>
            <person name="Grigoriev I.V."/>
        </authorList>
    </citation>
    <scope>NUCLEOTIDE SEQUENCE [LARGE SCALE GENOMIC DNA]</scope>
    <source>
        <strain evidence="9">finn</strain>
    </source>
</reference>
<evidence type="ECO:0000256" key="1">
    <source>
        <dbReference type="ARBA" id="ARBA00001933"/>
    </source>
</evidence>
<dbReference type="AlphaFoldDB" id="A0A1Y1VD23"/>
<dbReference type="InterPro" id="IPR036052">
    <property type="entry name" value="TrpB-like_PALP_sf"/>
</dbReference>
<dbReference type="Gene3D" id="3.40.50.1100">
    <property type="match status" value="2"/>
</dbReference>
<dbReference type="GO" id="GO:0003941">
    <property type="term" value="F:L-serine ammonia-lyase activity"/>
    <property type="evidence" value="ECO:0007669"/>
    <property type="project" value="UniProtKB-EC"/>
</dbReference>
<name>A0A1Y1VD23_9FUNG</name>
<evidence type="ECO:0000259" key="7">
    <source>
        <dbReference type="Pfam" id="PF00291"/>
    </source>
</evidence>